<accession>A0A974DQC3</accession>
<evidence type="ECO:0000256" key="1">
    <source>
        <dbReference type="SAM" id="Phobius"/>
    </source>
</evidence>
<name>A0A974DQC3_XENLA</name>
<protein>
    <submittedName>
        <fullName evidence="2">Uncharacterized protein</fullName>
    </submittedName>
</protein>
<dbReference type="AlphaFoldDB" id="A0A974DQC3"/>
<reference evidence="3" key="1">
    <citation type="journal article" date="2016" name="Nature">
        <title>Genome evolution in the allotetraploid frog Xenopus laevis.</title>
        <authorList>
            <person name="Session A.M."/>
            <person name="Uno Y."/>
            <person name="Kwon T."/>
            <person name="Chapman J.A."/>
            <person name="Toyoda A."/>
            <person name="Takahashi S."/>
            <person name="Fukui A."/>
            <person name="Hikosaka A."/>
            <person name="Suzuki A."/>
            <person name="Kondo M."/>
            <person name="van Heeringen S.J."/>
            <person name="Quigley I."/>
            <person name="Heinz S."/>
            <person name="Ogino H."/>
            <person name="Ochi H."/>
            <person name="Hellsten U."/>
            <person name="Lyons J.B."/>
            <person name="Simakov O."/>
            <person name="Putnam N."/>
            <person name="Stites J."/>
            <person name="Kuroki Y."/>
            <person name="Tanaka T."/>
            <person name="Michiue T."/>
            <person name="Watanabe M."/>
            <person name="Bogdanovic O."/>
            <person name="Lister R."/>
            <person name="Georgiou G."/>
            <person name="Paranjpe S.S."/>
            <person name="van Kruijsbergen I."/>
            <person name="Shu S."/>
            <person name="Carlson J."/>
            <person name="Kinoshita T."/>
            <person name="Ohta Y."/>
            <person name="Mawaribuchi S."/>
            <person name="Jenkins J."/>
            <person name="Grimwood J."/>
            <person name="Schmutz J."/>
            <person name="Mitros T."/>
            <person name="Mozaffari S.V."/>
            <person name="Suzuki Y."/>
            <person name="Haramoto Y."/>
            <person name="Yamamoto T.S."/>
            <person name="Takagi C."/>
            <person name="Heald R."/>
            <person name="Miller K."/>
            <person name="Haudenschild C."/>
            <person name="Kitzman J."/>
            <person name="Nakayama T."/>
            <person name="Izutsu Y."/>
            <person name="Robert J."/>
            <person name="Fortriede J."/>
            <person name="Burns K."/>
            <person name="Lotay V."/>
            <person name="Karimi K."/>
            <person name="Yasuoka Y."/>
            <person name="Dichmann D.S."/>
            <person name="Flajnik M.F."/>
            <person name="Houston D.W."/>
            <person name="Shendure J."/>
            <person name="DuPasquier L."/>
            <person name="Vize P.D."/>
            <person name="Zorn A.M."/>
            <person name="Ito M."/>
            <person name="Marcotte E.M."/>
            <person name="Wallingford J.B."/>
            <person name="Ito Y."/>
            <person name="Asashima M."/>
            <person name="Ueno N."/>
            <person name="Matsuda Y."/>
            <person name="Veenstra G.J."/>
            <person name="Fujiyama A."/>
            <person name="Harland R.M."/>
            <person name="Taira M."/>
            <person name="Rokhsar D.S."/>
        </authorList>
    </citation>
    <scope>NUCLEOTIDE SEQUENCE [LARGE SCALE GENOMIC DNA]</scope>
    <source>
        <strain evidence="3">J</strain>
    </source>
</reference>
<sequence length="69" mass="7924">MTPYSSTMCPIAWMLSSPVSFSIPFNLFYAMCAKCLFHWETTQVQNRGGLASNTLFFILFMNFTSMIHL</sequence>
<evidence type="ECO:0000313" key="2">
    <source>
        <dbReference type="EMBL" id="OCT96189.1"/>
    </source>
</evidence>
<dbReference type="Proteomes" id="UP000694892">
    <property type="component" value="Chromosome 2L"/>
</dbReference>
<evidence type="ECO:0000313" key="3">
    <source>
        <dbReference type="Proteomes" id="UP000694892"/>
    </source>
</evidence>
<dbReference type="EMBL" id="CM004468">
    <property type="protein sequence ID" value="OCT96189.1"/>
    <property type="molecule type" value="Genomic_DNA"/>
</dbReference>
<keyword evidence="1" id="KW-0472">Membrane</keyword>
<feature type="transmembrane region" description="Helical" evidence="1">
    <location>
        <begin position="49"/>
        <end position="67"/>
    </location>
</feature>
<feature type="transmembrane region" description="Helical" evidence="1">
    <location>
        <begin position="12"/>
        <end position="37"/>
    </location>
</feature>
<keyword evidence="1" id="KW-0812">Transmembrane</keyword>
<proteinExistence type="predicted"/>
<gene>
    <name evidence="2" type="ORF">XELAEV_18013863mg</name>
</gene>
<organism evidence="2 3">
    <name type="scientific">Xenopus laevis</name>
    <name type="common">African clawed frog</name>
    <dbReference type="NCBI Taxonomy" id="8355"/>
    <lineage>
        <taxon>Eukaryota</taxon>
        <taxon>Metazoa</taxon>
        <taxon>Chordata</taxon>
        <taxon>Craniata</taxon>
        <taxon>Vertebrata</taxon>
        <taxon>Euteleostomi</taxon>
        <taxon>Amphibia</taxon>
        <taxon>Batrachia</taxon>
        <taxon>Anura</taxon>
        <taxon>Pipoidea</taxon>
        <taxon>Pipidae</taxon>
        <taxon>Xenopodinae</taxon>
        <taxon>Xenopus</taxon>
        <taxon>Xenopus</taxon>
    </lineage>
</organism>
<keyword evidence="1" id="KW-1133">Transmembrane helix</keyword>